<protein>
    <submittedName>
        <fullName evidence="1">Outer membrane protein</fullName>
    </submittedName>
</protein>
<dbReference type="AlphaFoldDB" id="A0A1M5UE47"/>
<dbReference type="OrthoDB" id="6708408at2"/>
<proteinExistence type="predicted"/>
<dbReference type="EMBL" id="FQXG01000003">
    <property type="protein sequence ID" value="SHH61191.1"/>
    <property type="molecule type" value="Genomic_DNA"/>
</dbReference>
<name>A0A1M5UE47_9GAMM</name>
<dbReference type="InterPro" id="IPR026387">
    <property type="entry name" value="OMP_w_GlyGly"/>
</dbReference>
<dbReference type="NCBIfam" id="TIGR04219">
    <property type="entry name" value="OMP_w_GlyGly"/>
    <property type="match status" value="1"/>
</dbReference>
<dbReference type="STRING" id="299255.SAMN02745129_2522"/>
<gene>
    <name evidence="1" type="ORF">SAMN02745129_2522</name>
</gene>
<organism evidence="1 2">
    <name type="scientific">Ferrimonas marina</name>
    <dbReference type="NCBI Taxonomy" id="299255"/>
    <lineage>
        <taxon>Bacteria</taxon>
        <taxon>Pseudomonadati</taxon>
        <taxon>Pseudomonadota</taxon>
        <taxon>Gammaproteobacteria</taxon>
        <taxon>Alteromonadales</taxon>
        <taxon>Ferrimonadaceae</taxon>
        <taxon>Ferrimonas</taxon>
    </lineage>
</organism>
<accession>A0A1M5UE47</accession>
<reference evidence="1 2" key="1">
    <citation type="submission" date="2016-11" db="EMBL/GenBank/DDBJ databases">
        <authorList>
            <person name="Jaros S."/>
            <person name="Januszkiewicz K."/>
            <person name="Wedrychowicz H."/>
        </authorList>
    </citation>
    <scope>NUCLEOTIDE SEQUENCE [LARGE SCALE GENOMIC DNA]</scope>
    <source>
        <strain evidence="1 2">DSM 16917</strain>
    </source>
</reference>
<dbReference type="Proteomes" id="UP000184268">
    <property type="component" value="Unassembled WGS sequence"/>
</dbReference>
<evidence type="ECO:0000313" key="1">
    <source>
        <dbReference type="EMBL" id="SHH61191.1"/>
    </source>
</evidence>
<dbReference type="RefSeq" id="WP_073325790.1">
    <property type="nucleotide sequence ID" value="NZ_FQXG01000003.1"/>
</dbReference>
<evidence type="ECO:0000313" key="2">
    <source>
        <dbReference type="Proteomes" id="UP000184268"/>
    </source>
</evidence>
<keyword evidence="2" id="KW-1185">Reference proteome</keyword>
<sequence>MKYWIAILIVSVLSIESARADFVGVKAGVDVFFLDASGDMGFESEEWSDKSRFGLYVAAEHPVPLLPNPMIRFNQLSLEEAGETYTMDNLDLILYYEILDNGLVSLDLGVNYRIYDGALTRDADLSEGLAMVYGAGQVDLWGTGLFAFADVSVGLDSDQSIGDLNVGLGKAWSLAIGKVVGRVGYRQHDFDVSDFGQVTADLQQSGFFLGAAVHF</sequence>